<dbReference type="OMA" id="NKQDYKH"/>
<accession>A0A2H3EA18</accession>
<evidence type="ECO:0000313" key="7">
    <source>
        <dbReference type="Proteomes" id="UP000217790"/>
    </source>
</evidence>
<dbReference type="InterPro" id="IPR008979">
    <property type="entry name" value="Galactose-bd-like_sf"/>
</dbReference>
<protein>
    <submittedName>
        <fullName evidence="6">Uncharacterized protein</fullName>
    </submittedName>
</protein>
<proteinExistence type="predicted"/>
<dbReference type="PANTHER" id="PTHR15526">
    <property type="entry name" value="MUSKELIN"/>
    <property type="match status" value="1"/>
</dbReference>
<keyword evidence="7" id="KW-1185">Reference proteome</keyword>
<dbReference type="PANTHER" id="PTHR15526:SF5">
    <property type="entry name" value="MUSKELIN"/>
    <property type="match status" value="1"/>
</dbReference>
<evidence type="ECO:0000256" key="2">
    <source>
        <dbReference type="ARBA" id="ARBA00022737"/>
    </source>
</evidence>
<evidence type="ECO:0000259" key="5">
    <source>
        <dbReference type="Pfam" id="PF24981"/>
    </source>
</evidence>
<evidence type="ECO:0000313" key="6">
    <source>
        <dbReference type="EMBL" id="PBK96496.1"/>
    </source>
</evidence>
<name>A0A2H3EA18_ARMGA</name>
<dbReference type="FunCoup" id="A0A2H3EA18">
    <property type="interactions" value="526"/>
</dbReference>
<reference evidence="7" key="1">
    <citation type="journal article" date="2017" name="Nat. Ecol. Evol.">
        <title>Genome expansion and lineage-specific genetic innovations in the forest pathogenic fungi Armillaria.</title>
        <authorList>
            <person name="Sipos G."/>
            <person name="Prasanna A.N."/>
            <person name="Walter M.C."/>
            <person name="O'Connor E."/>
            <person name="Balint B."/>
            <person name="Krizsan K."/>
            <person name="Kiss B."/>
            <person name="Hess J."/>
            <person name="Varga T."/>
            <person name="Slot J."/>
            <person name="Riley R."/>
            <person name="Boka B."/>
            <person name="Rigling D."/>
            <person name="Barry K."/>
            <person name="Lee J."/>
            <person name="Mihaltcheva S."/>
            <person name="LaButti K."/>
            <person name="Lipzen A."/>
            <person name="Waldron R."/>
            <person name="Moloney N.M."/>
            <person name="Sperisen C."/>
            <person name="Kredics L."/>
            <person name="Vagvoelgyi C."/>
            <person name="Patrignani A."/>
            <person name="Fitzpatrick D."/>
            <person name="Nagy I."/>
            <person name="Doyle S."/>
            <person name="Anderson J.B."/>
            <person name="Grigoriev I.V."/>
            <person name="Gueldener U."/>
            <person name="Muensterkoetter M."/>
            <person name="Nagy L.G."/>
        </authorList>
    </citation>
    <scope>NUCLEOTIDE SEQUENCE [LARGE SCALE GENOMIC DNA]</scope>
    <source>
        <strain evidence="7">Ar21-2</strain>
    </source>
</reference>
<dbReference type="InParanoid" id="A0A2H3EA18"/>
<keyword evidence="1" id="KW-0880">Kelch repeat</keyword>
<evidence type="ECO:0000256" key="3">
    <source>
        <dbReference type="SAM" id="MobiDB-lite"/>
    </source>
</evidence>
<dbReference type="Pfam" id="PF06588">
    <property type="entry name" value="Muskelin_N"/>
    <property type="match status" value="1"/>
</dbReference>
<feature type="domain" description="Muskelin N-terminal" evidence="4">
    <location>
        <begin position="7"/>
        <end position="200"/>
    </location>
</feature>
<dbReference type="EMBL" id="KZ293650">
    <property type="protein sequence ID" value="PBK96496.1"/>
    <property type="molecule type" value="Genomic_DNA"/>
</dbReference>
<dbReference type="SUPFAM" id="SSF117281">
    <property type="entry name" value="Kelch motif"/>
    <property type="match status" value="2"/>
</dbReference>
<dbReference type="Pfam" id="PF24981">
    <property type="entry name" value="Beta-prop_ATRN-LZTR1"/>
    <property type="match status" value="1"/>
</dbReference>
<organism evidence="6 7">
    <name type="scientific">Armillaria gallica</name>
    <name type="common">Bulbous honey fungus</name>
    <name type="synonym">Armillaria bulbosa</name>
    <dbReference type="NCBI Taxonomy" id="47427"/>
    <lineage>
        <taxon>Eukaryota</taxon>
        <taxon>Fungi</taxon>
        <taxon>Dikarya</taxon>
        <taxon>Basidiomycota</taxon>
        <taxon>Agaricomycotina</taxon>
        <taxon>Agaricomycetes</taxon>
        <taxon>Agaricomycetidae</taxon>
        <taxon>Agaricales</taxon>
        <taxon>Marasmiineae</taxon>
        <taxon>Physalacriaceae</taxon>
        <taxon>Armillaria</taxon>
    </lineage>
</organism>
<dbReference type="InterPro" id="IPR015915">
    <property type="entry name" value="Kelch-typ_b-propeller"/>
</dbReference>
<dbReference type="Pfam" id="PF24681">
    <property type="entry name" value="Kelch_KLHDC2_KLHL20_DRC7"/>
    <property type="match status" value="1"/>
</dbReference>
<evidence type="ECO:0000256" key="1">
    <source>
        <dbReference type="ARBA" id="ARBA00022441"/>
    </source>
</evidence>
<dbReference type="AlphaFoldDB" id="A0A2H3EA18"/>
<dbReference type="SUPFAM" id="SSF49785">
    <property type="entry name" value="Galactose-binding domain-like"/>
    <property type="match status" value="1"/>
</dbReference>
<dbReference type="STRING" id="47427.A0A2H3EA18"/>
<feature type="domain" description="Attractin/MKLN-like beta-propeller" evidence="5">
    <location>
        <begin position="374"/>
        <end position="585"/>
    </location>
</feature>
<dbReference type="Gene3D" id="2.120.10.80">
    <property type="entry name" value="Kelch-type beta propeller"/>
    <property type="match status" value="2"/>
</dbReference>
<dbReference type="GO" id="GO:0005737">
    <property type="term" value="C:cytoplasm"/>
    <property type="evidence" value="ECO:0007669"/>
    <property type="project" value="TreeGrafter"/>
</dbReference>
<dbReference type="InterPro" id="IPR052456">
    <property type="entry name" value="CTLH_complex_component"/>
</dbReference>
<feature type="region of interest" description="Disordered" evidence="3">
    <location>
        <begin position="720"/>
        <end position="745"/>
    </location>
</feature>
<dbReference type="InterPro" id="IPR056737">
    <property type="entry name" value="Beta-prop_ATRN-MKLN-like"/>
</dbReference>
<dbReference type="InterPro" id="IPR010565">
    <property type="entry name" value="Muskelin_N"/>
</dbReference>
<dbReference type="OrthoDB" id="10052615at2759"/>
<dbReference type="Proteomes" id="UP000217790">
    <property type="component" value="Unassembled WGS sequence"/>
</dbReference>
<gene>
    <name evidence="6" type="ORF">ARMGADRAFT_988357</name>
</gene>
<sequence length="816" mass="92001">MKPSVPLLYSIAQGSPHSGQYAPENILVDSPADQSSRWSGATHGATKQWILLRLHSLAVVKSITFGKHIKSHPCNVKEFQISVGMTEDNLTEIYRGVLKNDSTSETFAIRHTNNSGVCFPTRFVKIIPISSHSPGFHPSIWFVSMAGISDPAYIQDVQKEFDEFRETTALRLILKHLRQRRLLSPYATILERAGLRVEHPLVSDLYDAIVLRGNWDDAERLLVQMSDAGLFIEYLQSCQPHAVWQRLHGTNADGDIPCLRGGHAMCIDTARSIIYLFGGWTGEKSLDDFWAYDIKDDKWRVLCHNTSSEQNAPGARSCHKMVFDYKTGSIYVFGRLGDGDSLKPPSDARTETAATPVVPCSEFYRYHTRGADSGKWDYLAFDTAASGGPPLIFDHQMVMDSDAQILYVFGGRVVDNDAAVKYSGLYSYNVRLSKWKHLHPTDSSKSIPSRFGEYLWLRALILINVVLGHSMVLEPTTKTLFIFAGQRDDKYLSDMYAYDIATNTVTELFSNFTTSGGPDACFTQRAVIDPRLKELYIFCGLTRAPHAGSLTVLPSEPTNWIFRYHSQPGRWVKVLPEQQERKSLHPCQEPVPRYAHQVVYDPNTKTVFMHGGNAGITGAMERAVDGEDKQEGGKEVRLDDFWRMNLVRPAVKEIIRRAKFRLRQQQFREMSETVSQVKALAFLQTDVSSVVDHNDPTETEFFRSLLTHLLTPQPPTLVAQKYPSEHEDSPPRKRSRPNTPEDDTEVWTNEVAIKAPMERLSITGDLLRRAAEPEGEVDAERFKQRTEVFEELLGYVSSDAKQPDGSLLDMVDADCV</sequence>
<dbReference type="Gene3D" id="2.60.120.260">
    <property type="entry name" value="Galactose-binding domain-like"/>
    <property type="match status" value="1"/>
</dbReference>
<keyword evidence="2" id="KW-0677">Repeat</keyword>
<evidence type="ECO:0000259" key="4">
    <source>
        <dbReference type="Pfam" id="PF06588"/>
    </source>
</evidence>